<proteinExistence type="predicted"/>
<keyword evidence="3" id="KW-0862">Zinc</keyword>
<dbReference type="GeneID" id="54407358"/>
<evidence type="ECO:0000256" key="2">
    <source>
        <dbReference type="ARBA" id="ARBA00022771"/>
    </source>
</evidence>
<sequence length="612" mass="68296">MDIPRGHARLPLNESDFLDFIFNYFKAEYSPIRSFWSTAIAAPRQPGRWINMGHESQPLAIRPANAQAQKDLESLDYFIRKWNLDAGFVRGLVIRYAKYEIHERLEKKLYECSRLDLMLRKALKEKHLVDALWPSPAPRDFNKELLAQGVQVRRWYGDMFSKYFQVLHSIDDFKLRPEVDTKIKSSGTLMLVPFVDHLVFGGVDPILPIVAQGDGYSKLKTRERRDGGKAESGFGEPDRFEIRFDAPAEVVDTYTKSVVRQCQCMKCGSKRDVQVVVSVDPNPSAASGSSSKSPKTSDQGRNSSKTTQKYSPGYNMPGEDEAAPAQPPRPQTQTEQPSSSEQKKQCERCTFLNHPELTLCEMCQADLPDATIPKPSSPVVSKKASHSHSVSLPPPTTAAQQANKNADLRPPAPNRHSLSSTLFSIFPFSQQHQQEHHAKLPPTQQTDTSSAAASRSETHTEAKHDQQRPSSSKSNRHVKFEATPTEVESPSSVHTPPSPPDREATPPLSQRPEMAMMPLTPPPSASQTRRQIPVGLPSNLMDDFVPTTPAFPREEDDEGAGWGEVSREETRREESSDDEEDEEEGSGGVGLVDLDAVAREEMGVWGERETDD</sequence>
<accession>A0A6A6A313</accession>
<feature type="compositionally biased region" description="Basic and acidic residues" evidence="4">
    <location>
        <begin position="596"/>
        <end position="612"/>
    </location>
</feature>
<feature type="compositionally biased region" description="Basic and acidic residues" evidence="4">
    <location>
        <begin position="565"/>
        <end position="574"/>
    </location>
</feature>
<feature type="compositionally biased region" description="Low complexity" evidence="4">
    <location>
        <begin position="374"/>
        <end position="391"/>
    </location>
</feature>
<feature type="compositionally biased region" description="Basic and acidic residues" evidence="4">
    <location>
        <begin position="456"/>
        <end position="467"/>
    </location>
</feature>
<evidence type="ECO:0000256" key="4">
    <source>
        <dbReference type="SAM" id="MobiDB-lite"/>
    </source>
</evidence>
<dbReference type="Proteomes" id="UP000799771">
    <property type="component" value="Unassembled WGS sequence"/>
</dbReference>
<name>A0A6A6A313_9PLEO</name>
<feature type="compositionally biased region" description="Acidic residues" evidence="4">
    <location>
        <begin position="575"/>
        <end position="585"/>
    </location>
</feature>
<dbReference type="SUPFAM" id="SSF90209">
    <property type="entry name" value="Ran binding protein zinc finger-like"/>
    <property type="match status" value="1"/>
</dbReference>
<gene>
    <name evidence="6" type="ORF">P153DRAFT_360606</name>
</gene>
<feature type="compositionally biased region" description="Polar residues" evidence="4">
    <location>
        <begin position="416"/>
        <end position="432"/>
    </location>
</feature>
<organism evidence="6 7">
    <name type="scientific">Dothidotthia symphoricarpi CBS 119687</name>
    <dbReference type="NCBI Taxonomy" id="1392245"/>
    <lineage>
        <taxon>Eukaryota</taxon>
        <taxon>Fungi</taxon>
        <taxon>Dikarya</taxon>
        <taxon>Ascomycota</taxon>
        <taxon>Pezizomycotina</taxon>
        <taxon>Dothideomycetes</taxon>
        <taxon>Pleosporomycetidae</taxon>
        <taxon>Pleosporales</taxon>
        <taxon>Dothidotthiaceae</taxon>
        <taxon>Dothidotthia</taxon>
    </lineage>
</organism>
<reference evidence="6" key="1">
    <citation type="journal article" date="2020" name="Stud. Mycol.">
        <title>101 Dothideomycetes genomes: a test case for predicting lifestyles and emergence of pathogens.</title>
        <authorList>
            <person name="Haridas S."/>
            <person name="Albert R."/>
            <person name="Binder M."/>
            <person name="Bloem J."/>
            <person name="Labutti K."/>
            <person name="Salamov A."/>
            <person name="Andreopoulos B."/>
            <person name="Baker S."/>
            <person name="Barry K."/>
            <person name="Bills G."/>
            <person name="Bluhm B."/>
            <person name="Cannon C."/>
            <person name="Castanera R."/>
            <person name="Culley D."/>
            <person name="Daum C."/>
            <person name="Ezra D."/>
            <person name="Gonzalez J."/>
            <person name="Henrissat B."/>
            <person name="Kuo A."/>
            <person name="Liang C."/>
            <person name="Lipzen A."/>
            <person name="Lutzoni F."/>
            <person name="Magnuson J."/>
            <person name="Mondo S."/>
            <person name="Nolan M."/>
            <person name="Ohm R."/>
            <person name="Pangilinan J."/>
            <person name="Park H.-J."/>
            <person name="Ramirez L."/>
            <person name="Alfaro M."/>
            <person name="Sun H."/>
            <person name="Tritt A."/>
            <person name="Yoshinaga Y."/>
            <person name="Zwiers L.-H."/>
            <person name="Turgeon B."/>
            <person name="Goodwin S."/>
            <person name="Spatafora J."/>
            <person name="Crous P."/>
            <person name="Grigoriev I."/>
        </authorList>
    </citation>
    <scope>NUCLEOTIDE SEQUENCE</scope>
    <source>
        <strain evidence="6">CBS 119687</strain>
    </source>
</reference>
<dbReference type="InterPro" id="IPR001876">
    <property type="entry name" value="Znf_RanBP2"/>
</dbReference>
<protein>
    <recommendedName>
        <fullName evidence="5">RanBP2-type domain-containing protein</fullName>
    </recommendedName>
</protein>
<feature type="region of interest" description="Disordered" evidence="4">
    <location>
        <begin position="374"/>
        <end position="612"/>
    </location>
</feature>
<evidence type="ECO:0000313" key="6">
    <source>
        <dbReference type="EMBL" id="KAF2124971.1"/>
    </source>
</evidence>
<dbReference type="OrthoDB" id="271448at2759"/>
<keyword evidence="2" id="KW-0863">Zinc-finger</keyword>
<dbReference type="RefSeq" id="XP_033519364.1">
    <property type="nucleotide sequence ID" value="XM_033666926.1"/>
</dbReference>
<dbReference type="EMBL" id="ML977517">
    <property type="protein sequence ID" value="KAF2124971.1"/>
    <property type="molecule type" value="Genomic_DNA"/>
</dbReference>
<feature type="compositionally biased region" description="Polar residues" evidence="4">
    <location>
        <begin position="442"/>
        <end position="455"/>
    </location>
</feature>
<evidence type="ECO:0000256" key="1">
    <source>
        <dbReference type="ARBA" id="ARBA00022723"/>
    </source>
</evidence>
<dbReference type="InterPro" id="IPR036443">
    <property type="entry name" value="Znf_RanBP2_sf"/>
</dbReference>
<dbReference type="AlphaFoldDB" id="A0A6A6A313"/>
<evidence type="ECO:0000313" key="7">
    <source>
        <dbReference type="Proteomes" id="UP000799771"/>
    </source>
</evidence>
<keyword evidence="1" id="KW-0479">Metal-binding</keyword>
<keyword evidence="7" id="KW-1185">Reference proteome</keyword>
<feature type="compositionally biased region" description="Low complexity" evidence="4">
    <location>
        <begin position="331"/>
        <end position="340"/>
    </location>
</feature>
<dbReference type="GO" id="GO:0008270">
    <property type="term" value="F:zinc ion binding"/>
    <property type="evidence" value="ECO:0007669"/>
    <property type="project" value="UniProtKB-KW"/>
</dbReference>
<dbReference type="SMART" id="SM00547">
    <property type="entry name" value="ZnF_RBZ"/>
    <property type="match status" value="1"/>
</dbReference>
<evidence type="ECO:0000256" key="3">
    <source>
        <dbReference type="ARBA" id="ARBA00022833"/>
    </source>
</evidence>
<feature type="region of interest" description="Disordered" evidence="4">
    <location>
        <begin position="280"/>
        <end position="344"/>
    </location>
</feature>
<evidence type="ECO:0000259" key="5">
    <source>
        <dbReference type="SMART" id="SM00547"/>
    </source>
</evidence>
<feature type="compositionally biased region" description="Low complexity" evidence="4">
    <location>
        <begin position="283"/>
        <end position="297"/>
    </location>
</feature>
<feature type="compositionally biased region" description="Polar residues" evidence="4">
    <location>
        <begin position="299"/>
        <end position="310"/>
    </location>
</feature>
<feature type="domain" description="RanBP2-type" evidence="5">
    <location>
        <begin position="342"/>
        <end position="366"/>
    </location>
</feature>
<dbReference type="Gene3D" id="2.30.30.380">
    <property type="entry name" value="Zn-finger domain of Sec23/24"/>
    <property type="match status" value="1"/>
</dbReference>